<feature type="transmembrane region" description="Helical" evidence="1">
    <location>
        <begin position="61"/>
        <end position="84"/>
    </location>
</feature>
<keyword evidence="1" id="KW-1133">Transmembrane helix</keyword>
<dbReference type="EMBL" id="JAKFHA010000062">
    <property type="protein sequence ID" value="MCF2533834.1"/>
    <property type="molecule type" value="Genomic_DNA"/>
</dbReference>
<reference evidence="2" key="1">
    <citation type="submission" date="2022-01" db="EMBL/GenBank/DDBJ databases">
        <title>Genome-Based Taxonomic Classification of the Phylum Actinobacteria.</title>
        <authorList>
            <person name="Gao Y."/>
        </authorList>
    </citation>
    <scope>NUCLEOTIDE SEQUENCE</scope>
    <source>
        <strain evidence="2">KLBMP 8922</strain>
    </source>
</reference>
<sequence>MLLSGIGTAVAALGVCAEGVLSWFLYTDWGAELAASIDTPAERADTAALHQALEPSLGLRLATLLFIVCGMALAGAGGLGLIHFDGHPG</sequence>
<dbReference type="Proteomes" id="UP001165378">
    <property type="component" value="Unassembled WGS sequence"/>
</dbReference>
<name>A0AA41U9G2_9ACTN</name>
<keyword evidence="1" id="KW-0472">Membrane</keyword>
<evidence type="ECO:0000313" key="2">
    <source>
        <dbReference type="EMBL" id="MCF2533834.1"/>
    </source>
</evidence>
<accession>A0AA41U9G2</accession>
<keyword evidence="3" id="KW-1185">Reference proteome</keyword>
<dbReference type="RefSeq" id="WP_235058599.1">
    <property type="nucleotide sequence ID" value="NZ_JAKFHA010000062.1"/>
</dbReference>
<gene>
    <name evidence="2" type="ORF">LZ495_42370</name>
</gene>
<dbReference type="AlphaFoldDB" id="A0AA41U9G2"/>
<protein>
    <submittedName>
        <fullName evidence="2">Uncharacterized protein</fullName>
    </submittedName>
</protein>
<keyword evidence="1" id="KW-0812">Transmembrane</keyword>
<organism evidence="2 3">
    <name type="scientific">Yinghuangia soli</name>
    <dbReference type="NCBI Taxonomy" id="2908204"/>
    <lineage>
        <taxon>Bacteria</taxon>
        <taxon>Bacillati</taxon>
        <taxon>Actinomycetota</taxon>
        <taxon>Actinomycetes</taxon>
        <taxon>Kitasatosporales</taxon>
        <taxon>Streptomycetaceae</taxon>
        <taxon>Yinghuangia</taxon>
    </lineage>
</organism>
<comment type="caution">
    <text evidence="2">The sequence shown here is derived from an EMBL/GenBank/DDBJ whole genome shotgun (WGS) entry which is preliminary data.</text>
</comment>
<evidence type="ECO:0000313" key="3">
    <source>
        <dbReference type="Proteomes" id="UP001165378"/>
    </source>
</evidence>
<proteinExistence type="predicted"/>
<evidence type="ECO:0000256" key="1">
    <source>
        <dbReference type="SAM" id="Phobius"/>
    </source>
</evidence>